<name>A0ABT1FAS0_9GAMM</name>
<feature type="region of interest" description="Disordered" evidence="1">
    <location>
        <begin position="39"/>
        <end position="60"/>
    </location>
</feature>
<protein>
    <submittedName>
        <fullName evidence="3">Uncharacterized protein</fullName>
    </submittedName>
</protein>
<organism evidence="3 4">
    <name type="scientific">Dyella lutea</name>
    <dbReference type="NCBI Taxonomy" id="2950441"/>
    <lineage>
        <taxon>Bacteria</taxon>
        <taxon>Pseudomonadati</taxon>
        <taxon>Pseudomonadota</taxon>
        <taxon>Gammaproteobacteria</taxon>
        <taxon>Lysobacterales</taxon>
        <taxon>Rhodanobacteraceae</taxon>
        <taxon>Dyella</taxon>
    </lineage>
</organism>
<dbReference type="RefSeq" id="WP_253566244.1">
    <property type="nucleotide sequence ID" value="NZ_JAMZEK010000002.1"/>
</dbReference>
<evidence type="ECO:0000313" key="4">
    <source>
        <dbReference type="Proteomes" id="UP001204615"/>
    </source>
</evidence>
<keyword evidence="2" id="KW-0732">Signal</keyword>
<keyword evidence="4" id="KW-1185">Reference proteome</keyword>
<dbReference type="Proteomes" id="UP001204615">
    <property type="component" value="Unassembled WGS sequence"/>
</dbReference>
<evidence type="ECO:0000256" key="2">
    <source>
        <dbReference type="SAM" id="SignalP"/>
    </source>
</evidence>
<reference evidence="3 4" key="1">
    <citation type="submission" date="2022-06" db="EMBL/GenBank/DDBJ databases">
        <title>Dyella sp. Sa strain:Sa Genome sequencing.</title>
        <authorList>
            <person name="Park S."/>
        </authorList>
    </citation>
    <scope>NUCLEOTIDE SEQUENCE [LARGE SCALE GENOMIC DNA]</scope>
    <source>
        <strain evidence="3 4">Sa</strain>
    </source>
</reference>
<feature type="chain" id="PRO_5045645402" evidence="2">
    <location>
        <begin position="28"/>
        <end position="201"/>
    </location>
</feature>
<feature type="signal peptide" evidence="2">
    <location>
        <begin position="1"/>
        <end position="27"/>
    </location>
</feature>
<evidence type="ECO:0000313" key="3">
    <source>
        <dbReference type="EMBL" id="MCP1374475.1"/>
    </source>
</evidence>
<accession>A0ABT1FAS0</accession>
<evidence type="ECO:0000256" key="1">
    <source>
        <dbReference type="SAM" id="MobiDB-lite"/>
    </source>
</evidence>
<comment type="caution">
    <text evidence="3">The sequence shown here is derived from an EMBL/GenBank/DDBJ whole genome shotgun (WGS) entry which is preliminary data.</text>
</comment>
<sequence>MSTRLKTAAALIALGLVAVTASQGARACALGDMHPWNSSRWATPPSQAGHPAAGPQGSRTSTNLLQSLVPITGLYRFTFTSRGNSGIPDGAVIDQGFEIWHADGTEIMNSGRPPMTQSFCMGAWAQTGPRSYHLNHWALSWDATGTSFVGPTNIREDIKQAASGNAFSGSFSIDQYGTDGNTLLGSVKGTVSATRVTADAN</sequence>
<proteinExistence type="predicted"/>
<gene>
    <name evidence="3" type="ORF">NC595_10410</name>
</gene>
<dbReference type="EMBL" id="JAMZEK010000002">
    <property type="protein sequence ID" value="MCP1374475.1"/>
    <property type="molecule type" value="Genomic_DNA"/>
</dbReference>